<feature type="transmembrane region" description="Helical" evidence="5">
    <location>
        <begin position="162"/>
        <end position="183"/>
    </location>
</feature>
<feature type="transmembrane region" description="Helical" evidence="5">
    <location>
        <begin position="203"/>
        <end position="229"/>
    </location>
</feature>
<feature type="transmembrane region" description="Helical" evidence="5">
    <location>
        <begin position="76"/>
        <end position="94"/>
    </location>
</feature>
<name>A0A381W8V6_9ZZZZ</name>
<evidence type="ECO:0000256" key="1">
    <source>
        <dbReference type="ARBA" id="ARBA00004141"/>
    </source>
</evidence>
<feature type="transmembrane region" description="Helical" evidence="5">
    <location>
        <begin position="37"/>
        <end position="56"/>
    </location>
</feature>
<protein>
    <recommendedName>
        <fullName evidence="6">NADH:quinone oxidoreductase/Mrp antiporter transmembrane domain-containing protein</fullName>
    </recommendedName>
</protein>
<gene>
    <name evidence="7" type="ORF">METZ01_LOCUS101766</name>
</gene>
<organism evidence="7">
    <name type="scientific">marine metagenome</name>
    <dbReference type="NCBI Taxonomy" id="408172"/>
    <lineage>
        <taxon>unclassified sequences</taxon>
        <taxon>metagenomes</taxon>
        <taxon>ecological metagenomes</taxon>
    </lineage>
</organism>
<feature type="transmembrane region" description="Helical" evidence="5">
    <location>
        <begin position="241"/>
        <end position="261"/>
    </location>
</feature>
<evidence type="ECO:0000259" key="6">
    <source>
        <dbReference type="Pfam" id="PF00361"/>
    </source>
</evidence>
<feature type="transmembrane region" description="Helical" evidence="5">
    <location>
        <begin position="281"/>
        <end position="302"/>
    </location>
</feature>
<dbReference type="PANTHER" id="PTHR22773">
    <property type="entry name" value="NADH DEHYDROGENASE"/>
    <property type="match status" value="1"/>
</dbReference>
<keyword evidence="3 5" id="KW-1133">Transmembrane helix</keyword>
<feature type="transmembrane region" description="Helical" evidence="5">
    <location>
        <begin position="6"/>
        <end position="30"/>
    </location>
</feature>
<dbReference type="Pfam" id="PF00361">
    <property type="entry name" value="Proton_antipo_M"/>
    <property type="match status" value="1"/>
</dbReference>
<sequence>MTNLQSLEFFVPEIILVIIVIAALITDLFLKKSKTDLIGWVLGIGLIVVALSIINLRHVPPTTLFSDMIVIDPFSSFIKIVIILSTLLVIVASWNNHELNDYRKGEYFTIMGIMVIGLFLMSSSVDIIMLYISIEVVSIMSFVLAAYLKLDTRSNEAGLKYVIYGAFSSGVMLFGLSIVYGLAGSTNYFVIQESIAALDSPANPALVMGMLMIFAGFGYKISAVPFHFWTPDVYEGSPTTITAYLSVAPKAAGFAMIIRFFHQVFSDGHALSSNMIGITDIPWPEIIGVLAVVTMTMGNLVAIQQESIKRMLAYSSIAH</sequence>
<feature type="non-terminal residue" evidence="7">
    <location>
        <position position="319"/>
    </location>
</feature>
<evidence type="ECO:0000256" key="3">
    <source>
        <dbReference type="ARBA" id="ARBA00022989"/>
    </source>
</evidence>
<comment type="subcellular location">
    <subcellularLocation>
        <location evidence="1">Membrane</location>
        <topology evidence="1">Multi-pass membrane protein</topology>
    </subcellularLocation>
</comment>
<accession>A0A381W8V6</accession>
<dbReference type="InterPro" id="IPR001750">
    <property type="entry name" value="ND/Mrp_TM"/>
</dbReference>
<dbReference type="EMBL" id="UINC01011046">
    <property type="protein sequence ID" value="SVA48912.1"/>
    <property type="molecule type" value="Genomic_DNA"/>
</dbReference>
<reference evidence="7" key="1">
    <citation type="submission" date="2018-05" db="EMBL/GenBank/DDBJ databases">
        <authorList>
            <person name="Lanie J.A."/>
            <person name="Ng W.-L."/>
            <person name="Kazmierczak K.M."/>
            <person name="Andrzejewski T.M."/>
            <person name="Davidsen T.M."/>
            <person name="Wayne K.J."/>
            <person name="Tettelin H."/>
            <person name="Glass J.I."/>
            <person name="Rusch D."/>
            <person name="Podicherti R."/>
            <person name="Tsui H.-C.T."/>
            <person name="Winkler M.E."/>
        </authorList>
    </citation>
    <scope>NUCLEOTIDE SEQUENCE</scope>
</reference>
<keyword evidence="4 5" id="KW-0472">Membrane</keyword>
<evidence type="ECO:0000313" key="7">
    <source>
        <dbReference type="EMBL" id="SVA48912.1"/>
    </source>
</evidence>
<dbReference type="GO" id="GO:0016020">
    <property type="term" value="C:membrane"/>
    <property type="evidence" value="ECO:0007669"/>
    <property type="project" value="UniProtKB-SubCell"/>
</dbReference>
<keyword evidence="2 5" id="KW-0812">Transmembrane</keyword>
<evidence type="ECO:0000256" key="4">
    <source>
        <dbReference type="ARBA" id="ARBA00023136"/>
    </source>
</evidence>
<dbReference type="AlphaFoldDB" id="A0A381W8V6"/>
<feature type="transmembrane region" description="Helical" evidence="5">
    <location>
        <begin position="106"/>
        <end position="122"/>
    </location>
</feature>
<feature type="domain" description="NADH:quinone oxidoreductase/Mrp antiporter transmembrane" evidence="6">
    <location>
        <begin position="124"/>
        <end position="319"/>
    </location>
</feature>
<evidence type="ECO:0000256" key="5">
    <source>
        <dbReference type="SAM" id="Phobius"/>
    </source>
</evidence>
<feature type="transmembrane region" description="Helical" evidence="5">
    <location>
        <begin position="128"/>
        <end position="150"/>
    </location>
</feature>
<proteinExistence type="predicted"/>
<evidence type="ECO:0000256" key="2">
    <source>
        <dbReference type="ARBA" id="ARBA00022692"/>
    </source>
</evidence>